<dbReference type="InterPro" id="IPR041471">
    <property type="entry name" value="UvrB_inter"/>
</dbReference>
<dbReference type="EMBL" id="AP019416">
    <property type="protein sequence ID" value="BBI51471.1"/>
    <property type="molecule type" value="Genomic_DNA"/>
</dbReference>
<dbReference type="PANTHER" id="PTHR24029">
    <property type="entry name" value="UVRABC SYSTEM PROTEIN B"/>
    <property type="match status" value="1"/>
</dbReference>
<keyword evidence="2" id="KW-0067">ATP-binding</keyword>
<dbReference type="Proteomes" id="UP000289555">
    <property type="component" value="Chromosome"/>
</dbReference>
<dbReference type="Pfam" id="PF17757">
    <property type="entry name" value="UvrB_inter"/>
    <property type="match status" value="1"/>
</dbReference>
<organism evidence="4 5">
    <name type="scientific">Vreelandella olivaria</name>
    <dbReference type="NCBI Taxonomy" id="390919"/>
    <lineage>
        <taxon>Bacteria</taxon>
        <taxon>Pseudomonadati</taxon>
        <taxon>Pseudomonadota</taxon>
        <taxon>Gammaproteobacteria</taxon>
        <taxon>Oceanospirillales</taxon>
        <taxon>Halomonadaceae</taxon>
        <taxon>Vreelandella</taxon>
    </lineage>
</organism>
<evidence type="ECO:0000256" key="2">
    <source>
        <dbReference type="ARBA" id="ARBA00022840"/>
    </source>
</evidence>
<dbReference type="Gene3D" id="3.30.2060.10">
    <property type="entry name" value="Penicillin-binding protein 1b domain"/>
    <property type="match status" value="1"/>
</dbReference>
<reference evidence="5" key="1">
    <citation type="journal article" date="2019" name="Microbiol. Resour. Announc.">
        <title>Complete Genome Sequence of Halomonas olivaria, a Moderately Halophilic Bacterium Isolated from Olive Processing Effluents, Obtained by Nanopore Sequencing.</title>
        <authorList>
            <person name="Nagata S."/>
            <person name="Ii K.M."/>
            <person name="Tsukimi T."/>
            <person name="Miura M.C."/>
            <person name="Galipon J."/>
            <person name="Arakawa K."/>
        </authorList>
    </citation>
    <scope>NUCLEOTIDE SEQUENCE [LARGE SCALE GENOMIC DNA]</scope>
    <source>
        <strain evidence="5">TYRC17</strain>
    </source>
</reference>
<protein>
    <recommendedName>
        <fullName evidence="3">UvrB interaction domain-containing protein</fullName>
    </recommendedName>
</protein>
<evidence type="ECO:0000256" key="1">
    <source>
        <dbReference type="ARBA" id="ARBA00022741"/>
    </source>
</evidence>
<evidence type="ECO:0000313" key="4">
    <source>
        <dbReference type="EMBL" id="BBI51471.1"/>
    </source>
</evidence>
<accession>A0ABM7GL35</accession>
<gene>
    <name evidence="4" type="ORF">HORIV_38920</name>
</gene>
<evidence type="ECO:0000259" key="3">
    <source>
        <dbReference type="Pfam" id="PF17757"/>
    </source>
</evidence>
<keyword evidence="1" id="KW-0547">Nucleotide-binding</keyword>
<feature type="domain" description="UvrB interaction" evidence="3">
    <location>
        <begin position="129"/>
        <end position="217"/>
    </location>
</feature>
<dbReference type="InterPro" id="IPR027417">
    <property type="entry name" value="P-loop_NTPase"/>
</dbReference>
<name>A0ABM7GL35_9GAMM</name>
<dbReference type="PANTHER" id="PTHR24029:SF1">
    <property type="entry name" value="TRANSCRIPTION-REPAIR-COUPLING FACTOR"/>
    <property type="match status" value="1"/>
</dbReference>
<dbReference type="InterPro" id="IPR004807">
    <property type="entry name" value="UvrB"/>
</dbReference>
<dbReference type="Gene3D" id="3.40.50.11180">
    <property type="match status" value="1"/>
</dbReference>
<dbReference type="SUPFAM" id="SSF52540">
    <property type="entry name" value="P-loop containing nucleoside triphosphate hydrolases"/>
    <property type="match status" value="1"/>
</dbReference>
<evidence type="ECO:0000313" key="5">
    <source>
        <dbReference type="Proteomes" id="UP000289555"/>
    </source>
</evidence>
<keyword evidence="5" id="KW-1185">Reference proteome</keyword>
<sequence length="367" mass="41097">MPTFSLLEPPQPQGTRDTLYWTSPPGSATALALSRVAVQAPLLVITPNTASAQRLEQDLYFYSDVPVLPFPDWETLPYDSFSPHQDIVSARLRTLRQLQDGVRGIVLVPINTLMQRLPPVEYIAGRVMTLKTGERLNREAFRESLSRAGYRAVETVYEPGEYAMRGALIDLFAMGMDEPIRIDLFDDEIDSLRHFDPGSQRSTDKLESLELLPAHEYSLSRSAIACFREQFETLFDVDPRQCPLYNDALKGIPSPGLEHYLPLFFEQTASLFDHLTDDTRVALLPGVLRRLSSTGSRSTHAMSIWALTQPARCCLRTGRFSQSTTCSRRLKPAHASNLLRIVISATRSSLTLRRCLLSLSTPAPSSL</sequence>
<proteinExistence type="predicted"/>